<dbReference type="AlphaFoldDB" id="A0A811NTH9"/>
<proteinExistence type="predicted"/>
<feature type="region of interest" description="Disordered" evidence="1">
    <location>
        <begin position="1"/>
        <end position="30"/>
    </location>
</feature>
<organism evidence="2 3">
    <name type="scientific">Miscanthus lutarioriparius</name>
    <dbReference type="NCBI Taxonomy" id="422564"/>
    <lineage>
        <taxon>Eukaryota</taxon>
        <taxon>Viridiplantae</taxon>
        <taxon>Streptophyta</taxon>
        <taxon>Embryophyta</taxon>
        <taxon>Tracheophyta</taxon>
        <taxon>Spermatophyta</taxon>
        <taxon>Magnoliopsida</taxon>
        <taxon>Liliopsida</taxon>
        <taxon>Poales</taxon>
        <taxon>Poaceae</taxon>
        <taxon>PACMAD clade</taxon>
        <taxon>Panicoideae</taxon>
        <taxon>Andropogonodae</taxon>
        <taxon>Andropogoneae</taxon>
        <taxon>Saccharinae</taxon>
        <taxon>Miscanthus</taxon>
    </lineage>
</organism>
<sequence>MGGNDGAATDKGDKTSPFNEANMIFPQSMDELPDELRQKLKAKLDADVKAFLESCTKNRHDKVTRFREPSYGDATASESSGAEEKGNRKAKYDKEVNTYAYPTHANFAQMLIDERKLYSNNLQHLSNLLQARMDKFEGMTTDYDQSGVVQQLQFGMPLNFYENQTSHASASQFQSAPSASETDKADQPGASTSTRTGVGAQSLGRALRTDYGVSTNRASAGHNVLSNPPKSPSQIPTFNVTPNAPTTDFYDALNRFKDELAKSLESSLGVQLKSSRNTYQKPYPSTYDFMKAPDG</sequence>
<comment type="caution">
    <text evidence="2">The sequence shown here is derived from an EMBL/GenBank/DDBJ whole genome shotgun (WGS) entry which is preliminary data.</text>
</comment>
<evidence type="ECO:0000313" key="3">
    <source>
        <dbReference type="Proteomes" id="UP000604825"/>
    </source>
</evidence>
<protein>
    <submittedName>
        <fullName evidence="2">Uncharacterized protein</fullName>
    </submittedName>
</protein>
<reference evidence="2" key="1">
    <citation type="submission" date="2020-10" db="EMBL/GenBank/DDBJ databases">
        <authorList>
            <person name="Han B."/>
            <person name="Lu T."/>
            <person name="Zhao Q."/>
            <person name="Huang X."/>
            <person name="Zhao Y."/>
        </authorList>
    </citation>
    <scope>NUCLEOTIDE SEQUENCE</scope>
</reference>
<name>A0A811NTH9_9POAL</name>
<evidence type="ECO:0000313" key="2">
    <source>
        <dbReference type="EMBL" id="CAD6228293.1"/>
    </source>
</evidence>
<accession>A0A811NTH9</accession>
<feature type="compositionally biased region" description="Low complexity" evidence="1">
    <location>
        <begin position="165"/>
        <end position="180"/>
    </location>
</feature>
<feature type="region of interest" description="Disordered" evidence="1">
    <location>
        <begin position="165"/>
        <end position="204"/>
    </location>
</feature>
<dbReference type="Proteomes" id="UP000604825">
    <property type="component" value="Unassembled WGS sequence"/>
</dbReference>
<feature type="region of interest" description="Disordered" evidence="1">
    <location>
        <begin position="63"/>
        <end position="89"/>
    </location>
</feature>
<gene>
    <name evidence="2" type="ORF">NCGR_LOCUS19093</name>
</gene>
<evidence type="ECO:0000256" key="1">
    <source>
        <dbReference type="SAM" id="MobiDB-lite"/>
    </source>
</evidence>
<dbReference type="EMBL" id="CAJGYO010000005">
    <property type="protein sequence ID" value="CAD6228293.1"/>
    <property type="molecule type" value="Genomic_DNA"/>
</dbReference>
<keyword evidence="3" id="KW-1185">Reference proteome</keyword>